<feature type="chain" id="PRO_5003492335" description="Agmatinase" evidence="6">
    <location>
        <begin position="19"/>
        <end position="378"/>
    </location>
</feature>
<evidence type="ECO:0000313" key="8">
    <source>
        <dbReference type="Proteomes" id="UP000009131"/>
    </source>
</evidence>
<evidence type="ECO:0008006" key="9">
    <source>
        <dbReference type="Google" id="ProtNLM"/>
    </source>
</evidence>
<keyword evidence="2 4" id="KW-0479">Metal-binding</keyword>
<feature type="binding site" evidence="4">
    <location>
        <position position="175"/>
    </location>
    <ligand>
        <name>Mn(2+)</name>
        <dbReference type="ChEBI" id="CHEBI:29035"/>
        <label>1</label>
    </ligand>
</feature>
<accession>G7E151</accession>
<dbReference type="eggNOG" id="KOG2964">
    <property type="taxonomic scope" value="Eukaryota"/>
</dbReference>
<dbReference type="SUPFAM" id="SSF52768">
    <property type="entry name" value="Arginase/deacetylase"/>
    <property type="match status" value="1"/>
</dbReference>
<feature type="binding site" evidence="4">
    <location>
        <position position="200"/>
    </location>
    <ligand>
        <name>Mn(2+)</name>
        <dbReference type="ChEBI" id="CHEBI:29035"/>
        <label>1</label>
    </ligand>
</feature>
<feature type="binding site" evidence="4">
    <location>
        <position position="198"/>
    </location>
    <ligand>
        <name>Mn(2+)</name>
        <dbReference type="ChEBI" id="CHEBI:29035"/>
        <label>1</label>
    </ligand>
</feature>
<keyword evidence="8" id="KW-1185">Reference proteome</keyword>
<dbReference type="InterPro" id="IPR006035">
    <property type="entry name" value="Ureohydrolase"/>
</dbReference>
<dbReference type="GO" id="GO:0033389">
    <property type="term" value="P:putrescine biosynthetic process from arginine, via agmatine"/>
    <property type="evidence" value="ECO:0007669"/>
    <property type="project" value="TreeGrafter"/>
</dbReference>
<reference evidence="7 8" key="1">
    <citation type="journal article" date="2011" name="J. Gen. Appl. Microbiol.">
        <title>Draft genome sequencing of the enigmatic basidiomycete Mixia osmundae.</title>
        <authorList>
            <person name="Nishida H."/>
            <person name="Nagatsuka Y."/>
            <person name="Sugiyama J."/>
        </authorList>
    </citation>
    <scope>NUCLEOTIDE SEQUENCE [LARGE SCALE GENOMIC DNA]</scope>
    <source>
        <strain evidence="8">CBS 9802 / IAM 14324 / JCM 22182 / KY 12970</strain>
    </source>
</reference>
<evidence type="ECO:0000313" key="7">
    <source>
        <dbReference type="EMBL" id="GAA96561.1"/>
    </source>
</evidence>
<organism evidence="7 8">
    <name type="scientific">Mixia osmundae (strain CBS 9802 / IAM 14324 / JCM 22182 / KY 12970)</name>
    <dbReference type="NCBI Taxonomy" id="764103"/>
    <lineage>
        <taxon>Eukaryota</taxon>
        <taxon>Fungi</taxon>
        <taxon>Dikarya</taxon>
        <taxon>Basidiomycota</taxon>
        <taxon>Pucciniomycotina</taxon>
        <taxon>Mixiomycetes</taxon>
        <taxon>Mixiales</taxon>
        <taxon>Mixiaceae</taxon>
        <taxon>Mixia</taxon>
    </lineage>
</organism>
<evidence type="ECO:0000256" key="1">
    <source>
        <dbReference type="ARBA" id="ARBA00009227"/>
    </source>
</evidence>
<proteinExistence type="inferred from homology"/>
<feature type="binding site" evidence="4">
    <location>
        <position position="295"/>
    </location>
    <ligand>
        <name>Mn(2+)</name>
        <dbReference type="ChEBI" id="CHEBI:29035"/>
        <label>1</label>
    </ligand>
</feature>
<protein>
    <recommendedName>
        <fullName evidence="9">Agmatinase</fullName>
    </recommendedName>
</protein>
<dbReference type="FunCoup" id="G7E151">
    <property type="interactions" value="23"/>
</dbReference>
<dbReference type="AlphaFoldDB" id="G7E151"/>
<keyword evidence="3 5" id="KW-0378">Hydrolase</keyword>
<dbReference type="PANTHER" id="PTHR11358:SF26">
    <property type="entry name" value="GUANIDINO ACID HYDROLASE, MITOCHONDRIAL"/>
    <property type="match status" value="1"/>
</dbReference>
<feature type="signal peptide" evidence="6">
    <location>
        <begin position="1"/>
        <end position="18"/>
    </location>
</feature>
<dbReference type="PIRSF" id="PIRSF036979">
    <property type="entry name" value="Arginase"/>
    <property type="match status" value="1"/>
</dbReference>
<feature type="binding site" evidence="4">
    <location>
        <position position="202"/>
    </location>
    <ligand>
        <name>Mn(2+)</name>
        <dbReference type="ChEBI" id="CHEBI:29035"/>
        <label>1</label>
    </ligand>
</feature>
<dbReference type="InterPro" id="IPR020855">
    <property type="entry name" value="Ureohydrolase_Mn_BS"/>
</dbReference>
<evidence type="ECO:0000256" key="2">
    <source>
        <dbReference type="ARBA" id="ARBA00022723"/>
    </source>
</evidence>
<dbReference type="STRING" id="764103.G7E151"/>
<dbReference type="GO" id="GO:0046872">
    <property type="term" value="F:metal ion binding"/>
    <property type="evidence" value="ECO:0007669"/>
    <property type="project" value="UniProtKB-KW"/>
</dbReference>
<dbReference type="CDD" id="cd11592">
    <property type="entry name" value="Agmatinase_PAH"/>
    <property type="match status" value="1"/>
</dbReference>
<evidence type="ECO:0000256" key="5">
    <source>
        <dbReference type="RuleBase" id="RU003684"/>
    </source>
</evidence>
<dbReference type="Gene3D" id="3.40.800.10">
    <property type="entry name" value="Ureohydrolase domain"/>
    <property type="match status" value="1"/>
</dbReference>
<name>G7E151_MIXOS</name>
<reference evidence="7 8" key="2">
    <citation type="journal article" date="2012" name="Open Biol.">
        <title>Characteristics of nucleosomes and linker DNA regions on the genome of the basidiomycete Mixia osmundae revealed by mono- and dinucleosome mapping.</title>
        <authorList>
            <person name="Nishida H."/>
            <person name="Kondo S."/>
            <person name="Matsumoto T."/>
            <person name="Suzuki Y."/>
            <person name="Yoshikawa H."/>
            <person name="Taylor T.D."/>
            <person name="Sugiyama J."/>
        </authorList>
    </citation>
    <scope>NUCLEOTIDE SEQUENCE [LARGE SCALE GENOMIC DNA]</scope>
    <source>
        <strain evidence="8">CBS 9802 / IAM 14324 / JCM 22182 / KY 12970</strain>
    </source>
</reference>
<comment type="similarity">
    <text evidence="1">Belongs to the arginase family. Agmatinase subfamily.</text>
</comment>
<gene>
    <name evidence="7" type="primary">Mo03230</name>
    <name evidence="7" type="ORF">E5Q_03230</name>
</gene>
<dbReference type="InParanoid" id="G7E151"/>
<dbReference type="HOGENOM" id="CLU_039478_1_1_1"/>
<evidence type="ECO:0000256" key="3">
    <source>
        <dbReference type="ARBA" id="ARBA00022801"/>
    </source>
</evidence>
<dbReference type="Proteomes" id="UP000009131">
    <property type="component" value="Unassembled WGS sequence"/>
</dbReference>
<comment type="cofactor">
    <cofactor evidence="4">
        <name>Mn(2+)</name>
        <dbReference type="ChEBI" id="CHEBI:29035"/>
    </cofactor>
    <text evidence="4">Binds 2 manganese ions per subunit.</text>
</comment>
<keyword evidence="4" id="KW-0464">Manganese</keyword>
<dbReference type="Pfam" id="PF00491">
    <property type="entry name" value="Arginase"/>
    <property type="match status" value="1"/>
</dbReference>
<dbReference type="OrthoDB" id="288726at2759"/>
<keyword evidence="6" id="KW-0732">Signal</keyword>
<comment type="caution">
    <text evidence="7">The sequence shown here is derived from an EMBL/GenBank/DDBJ whole genome shotgun (WGS) entry which is preliminary data.</text>
</comment>
<evidence type="ECO:0000256" key="4">
    <source>
        <dbReference type="PIRSR" id="PIRSR036979-1"/>
    </source>
</evidence>
<evidence type="ECO:0000256" key="6">
    <source>
        <dbReference type="SAM" id="SignalP"/>
    </source>
</evidence>
<dbReference type="PROSITE" id="PS01053">
    <property type="entry name" value="ARGINASE_1"/>
    <property type="match status" value="1"/>
</dbReference>
<dbReference type="PRINTS" id="PR00116">
    <property type="entry name" value="ARGINASE"/>
</dbReference>
<dbReference type="GO" id="GO:0008783">
    <property type="term" value="F:agmatinase activity"/>
    <property type="evidence" value="ECO:0007669"/>
    <property type="project" value="TreeGrafter"/>
</dbReference>
<dbReference type="PROSITE" id="PS51409">
    <property type="entry name" value="ARGINASE_2"/>
    <property type="match status" value="1"/>
</dbReference>
<dbReference type="PANTHER" id="PTHR11358">
    <property type="entry name" value="ARGINASE/AGMATINASE"/>
    <property type="match status" value="1"/>
</dbReference>
<sequence length="378" mass="40773">MVRSGLLSLAALLVHVRCDITDLDAAASAWVNNYSHLGELPFSGIHTFAHLPYLDALANSSERFDFAIFGVPFDGSVSYRPGARFGPQGIRTGSRRQRPGRGYSIAQKIDPYDLGLKIIDAGDVPLSPYDPAIAMQQLQTAYRSMLNRRALRPSTAALAADGIARPRVLTLGGDHSIVLPILRELYQVYGPISVIHFDAHLDTWDPAGYAGADSPTSQINHGTMFHVAHKEGLLGPCIHAGIRTRLGKGDLEHDSQVGFTYVTTDDIDDLGADGVADALRARVGSKPVYLSVDIDVVDPSMAPATGTPESGGFTSRELKKMLRGLVGLNFVGMDLVEVSPAYDTNAELTTMLAADLIHEILSVMVQSQHQDTHAHIEL</sequence>
<dbReference type="InterPro" id="IPR023696">
    <property type="entry name" value="Ureohydrolase_dom_sf"/>
</dbReference>
<dbReference type="FunFam" id="3.40.800.10:FF:000014">
    <property type="entry name" value="Arginase family protein"/>
    <property type="match status" value="1"/>
</dbReference>
<dbReference type="EMBL" id="BABT02000102">
    <property type="protein sequence ID" value="GAA96561.1"/>
    <property type="molecule type" value="Genomic_DNA"/>
</dbReference>
<feature type="binding site" evidence="4">
    <location>
        <position position="293"/>
    </location>
    <ligand>
        <name>Mn(2+)</name>
        <dbReference type="ChEBI" id="CHEBI:29035"/>
        <label>1</label>
    </ligand>
</feature>